<organism evidence="4 5">
    <name type="scientific">Kineococcus xinjiangensis</name>
    <dbReference type="NCBI Taxonomy" id="512762"/>
    <lineage>
        <taxon>Bacteria</taxon>
        <taxon>Bacillati</taxon>
        <taxon>Actinomycetota</taxon>
        <taxon>Actinomycetes</taxon>
        <taxon>Kineosporiales</taxon>
        <taxon>Kineosporiaceae</taxon>
        <taxon>Kineococcus</taxon>
    </lineage>
</organism>
<dbReference type="AlphaFoldDB" id="A0A2S6IK74"/>
<comment type="caution">
    <text evidence="4">The sequence shown here is derived from an EMBL/GenBank/DDBJ whole genome shotgun (WGS) entry which is preliminary data.</text>
</comment>
<feature type="domain" description="Thioredoxin" evidence="3">
    <location>
        <begin position="58"/>
        <end position="195"/>
    </location>
</feature>
<dbReference type="PROSITE" id="PS51257">
    <property type="entry name" value="PROKAR_LIPOPROTEIN"/>
    <property type="match status" value="1"/>
</dbReference>
<feature type="region of interest" description="Disordered" evidence="1">
    <location>
        <begin position="30"/>
        <end position="57"/>
    </location>
</feature>
<keyword evidence="5" id="KW-1185">Reference proteome</keyword>
<evidence type="ECO:0000256" key="1">
    <source>
        <dbReference type="SAM" id="MobiDB-lite"/>
    </source>
</evidence>
<dbReference type="Proteomes" id="UP000239485">
    <property type="component" value="Unassembled WGS sequence"/>
</dbReference>
<feature type="signal peptide" evidence="2">
    <location>
        <begin position="1"/>
        <end position="28"/>
    </location>
</feature>
<proteinExistence type="predicted"/>
<feature type="compositionally biased region" description="Low complexity" evidence="1">
    <location>
        <begin position="30"/>
        <end position="54"/>
    </location>
</feature>
<dbReference type="SUPFAM" id="SSF52833">
    <property type="entry name" value="Thioredoxin-like"/>
    <property type="match status" value="1"/>
</dbReference>
<sequence length="196" mass="19874">MRAAILPAAARPAAVLAVLLALSGCGGAEPAPAGAPEAPASAGAGTEAGTEVGTDVANPDAPELLRFTAATTAGERFDASELAGRDAVLWFWAPWCTQCQFEAEHFAAAQAAHADDVAFAGVAGLAPVADMEGFVEQGGVGAFPHLVDADGSLWQRFGVTAQPAHAFIDDSGEVEIVRGLLGAKQLEEKIAELVAK</sequence>
<dbReference type="PROSITE" id="PS51352">
    <property type="entry name" value="THIOREDOXIN_2"/>
    <property type="match status" value="1"/>
</dbReference>
<dbReference type="GO" id="GO:0016491">
    <property type="term" value="F:oxidoreductase activity"/>
    <property type="evidence" value="ECO:0007669"/>
    <property type="project" value="InterPro"/>
</dbReference>
<keyword evidence="2" id="KW-0732">Signal</keyword>
<name>A0A2S6IK74_9ACTN</name>
<dbReference type="InterPro" id="IPR050553">
    <property type="entry name" value="Thioredoxin_ResA/DsbE_sf"/>
</dbReference>
<dbReference type="OrthoDB" id="9790194at2"/>
<feature type="chain" id="PRO_5039713933" evidence="2">
    <location>
        <begin position="29"/>
        <end position="196"/>
    </location>
</feature>
<keyword evidence="4" id="KW-0413">Isomerase</keyword>
<dbReference type="GO" id="GO:0016209">
    <property type="term" value="F:antioxidant activity"/>
    <property type="evidence" value="ECO:0007669"/>
    <property type="project" value="InterPro"/>
</dbReference>
<dbReference type="InterPro" id="IPR000866">
    <property type="entry name" value="AhpC/TSA"/>
</dbReference>
<evidence type="ECO:0000259" key="3">
    <source>
        <dbReference type="PROSITE" id="PS51352"/>
    </source>
</evidence>
<reference evidence="4 5" key="1">
    <citation type="submission" date="2018-02" db="EMBL/GenBank/DDBJ databases">
        <title>Genomic Encyclopedia of Archaeal and Bacterial Type Strains, Phase II (KMG-II): from individual species to whole genera.</title>
        <authorList>
            <person name="Goeker M."/>
        </authorList>
    </citation>
    <scope>NUCLEOTIDE SEQUENCE [LARGE SCALE GENOMIC DNA]</scope>
    <source>
        <strain evidence="4 5">DSM 22857</strain>
    </source>
</reference>
<evidence type="ECO:0000313" key="4">
    <source>
        <dbReference type="EMBL" id="PPK94634.1"/>
    </source>
</evidence>
<dbReference type="RefSeq" id="WP_158257208.1">
    <property type="nucleotide sequence ID" value="NZ_PTJD01000007.1"/>
</dbReference>
<dbReference type="GO" id="GO:0016853">
    <property type="term" value="F:isomerase activity"/>
    <property type="evidence" value="ECO:0007669"/>
    <property type="project" value="UniProtKB-KW"/>
</dbReference>
<evidence type="ECO:0000313" key="5">
    <source>
        <dbReference type="Proteomes" id="UP000239485"/>
    </source>
</evidence>
<evidence type="ECO:0000256" key="2">
    <source>
        <dbReference type="SAM" id="SignalP"/>
    </source>
</evidence>
<dbReference type="PANTHER" id="PTHR42852:SF17">
    <property type="entry name" value="THIOREDOXIN-LIKE PROTEIN HI_1115"/>
    <property type="match status" value="1"/>
</dbReference>
<dbReference type="PANTHER" id="PTHR42852">
    <property type="entry name" value="THIOL:DISULFIDE INTERCHANGE PROTEIN DSBE"/>
    <property type="match status" value="1"/>
</dbReference>
<gene>
    <name evidence="4" type="ORF">CLV92_107137</name>
</gene>
<dbReference type="EMBL" id="PTJD01000007">
    <property type="protein sequence ID" value="PPK94634.1"/>
    <property type="molecule type" value="Genomic_DNA"/>
</dbReference>
<dbReference type="Pfam" id="PF00578">
    <property type="entry name" value="AhpC-TSA"/>
    <property type="match status" value="1"/>
</dbReference>
<dbReference type="Gene3D" id="3.40.30.10">
    <property type="entry name" value="Glutaredoxin"/>
    <property type="match status" value="1"/>
</dbReference>
<dbReference type="InterPro" id="IPR013766">
    <property type="entry name" value="Thioredoxin_domain"/>
</dbReference>
<dbReference type="InterPro" id="IPR036249">
    <property type="entry name" value="Thioredoxin-like_sf"/>
</dbReference>
<accession>A0A2S6IK74</accession>
<protein>
    <submittedName>
        <fullName evidence="4">Thiol-disulfide isomerase/thioredoxin</fullName>
    </submittedName>
</protein>